<keyword evidence="2" id="KW-1185">Reference proteome</keyword>
<name>A0ABX1L682_9LACO</name>
<comment type="caution">
    <text evidence="1">The sequence shown here is derived from an EMBL/GenBank/DDBJ whole genome shotgun (WGS) entry which is preliminary data.</text>
</comment>
<gene>
    <name evidence="1" type="ORF">HEQ44_08210</name>
</gene>
<accession>A0ABX1L682</accession>
<dbReference type="PANTHER" id="PTHR38455:SF1">
    <property type="entry name" value="DUF951 DOMAIN-CONTAINING PROTEIN"/>
    <property type="match status" value="1"/>
</dbReference>
<dbReference type="Proteomes" id="UP000707477">
    <property type="component" value="Unassembled WGS sequence"/>
</dbReference>
<evidence type="ECO:0000313" key="2">
    <source>
        <dbReference type="Proteomes" id="UP000707477"/>
    </source>
</evidence>
<protein>
    <submittedName>
        <fullName evidence="1">DUF951 domain-containing protein</fullName>
    </submittedName>
</protein>
<reference evidence="1 2" key="1">
    <citation type="submission" date="2020-03" db="EMBL/GenBank/DDBJ databases">
        <authorList>
            <person name="Zhang Z."/>
            <person name="Guo Z."/>
            <person name="Hou Q."/>
            <person name="Shen X."/>
        </authorList>
    </citation>
    <scope>NUCLEOTIDE SEQUENCE [LARGE SCALE GENOMIC DNA]</scope>
    <source>
        <strain evidence="1 2">HBUAS51329</strain>
    </source>
</reference>
<sequence length="68" mass="7861">MYDLGDLVEMKKPHPCGTNRWEITRMGADIKIKCTNCGHVVMLSRREFEKKLKKVLVRKADINNGKSE</sequence>
<dbReference type="PANTHER" id="PTHR38455">
    <property type="entry name" value="HYPOTHETICAL CYTOSOLIC PROTEIN"/>
    <property type="match status" value="1"/>
</dbReference>
<evidence type="ECO:0000313" key="1">
    <source>
        <dbReference type="EMBL" id="NLR30168.1"/>
    </source>
</evidence>
<dbReference type="InterPro" id="IPR009296">
    <property type="entry name" value="DUF951"/>
</dbReference>
<dbReference type="EMBL" id="JAAVSD010000022">
    <property type="protein sequence ID" value="NLR30168.1"/>
    <property type="molecule type" value="Genomic_DNA"/>
</dbReference>
<organism evidence="1 2">
    <name type="scientific">Levilactobacillus tujiorum</name>
    <dbReference type="NCBI Taxonomy" id="2912243"/>
    <lineage>
        <taxon>Bacteria</taxon>
        <taxon>Bacillati</taxon>
        <taxon>Bacillota</taxon>
        <taxon>Bacilli</taxon>
        <taxon>Lactobacillales</taxon>
        <taxon>Lactobacillaceae</taxon>
        <taxon>Levilactobacillus</taxon>
    </lineage>
</organism>
<dbReference type="PIRSF" id="PIRSF037263">
    <property type="entry name" value="DUF951_bac"/>
    <property type="match status" value="1"/>
</dbReference>
<dbReference type="Pfam" id="PF06107">
    <property type="entry name" value="DUF951"/>
    <property type="match status" value="1"/>
</dbReference>
<proteinExistence type="predicted"/>
<dbReference type="RefSeq" id="WP_168849903.1">
    <property type="nucleotide sequence ID" value="NZ_JAAVSD010000022.1"/>
</dbReference>